<reference evidence="1" key="1">
    <citation type="submission" date="2025-08" db="UniProtKB">
        <authorList>
            <consortium name="Ensembl"/>
        </authorList>
    </citation>
    <scope>IDENTIFICATION</scope>
</reference>
<proteinExistence type="predicted"/>
<sequence>MKAAFPASLSRTCSLLQTHVFCSHSSVCVCVCIQAHTHSLMDTLVLQLCIQPHDPEGPGGPLQGSTRLRLAQTPHLAHRLSLPKHERCGGMQQRELWITRTAQAG</sequence>
<evidence type="ECO:0000313" key="2">
    <source>
        <dbReference type="Proteomes" id="UP000694549"/>
    </source>
</evidence>
<reference evidence="1" key="2">
    <citation type="submission" date="2025-09" db="UniProtKB">
        <authorList>
            <consortium name="Ensembl"/>
        </authorList>
    </citation>
    <scope>IDENTIFICATION</scope>
</reference>
<organism evidence="1 2">
    <name type="scientific">Anas zonorhyncha</name>
    <name type="common">Eastern spot-billed duck</name>
    <dbReference type="NCBI Taxonomy" id="75864"/>
    <lineage>
        <taxon>Eukaryota</taxon>
        <taxon>Metazoa</taxon>
        <taxon>Chordata</taxon>
        <taxon>Craniata</taxon>
        <taxon>Vertebrata</taxon>
        <taxon>Euteleostomi</taxon>
        <taxon>Archelosauria</taxon>
        <taxon>Archosauria</taxon>
        <taxon>Dinosauria</taxon>
        <taxon>Saurischia</taxon>
        <taxon>Theropoda</taxon>
        <taxon>Coelurosauria</taxon>
        <taxon>Aves</taxon>
        <taxon>Neognathae</taxon>
        <taxon>Galloanserae</taxon>
        <taxon>Anseriformes</taxon>
        <taxon>Anatidae</taxon>
        <taxon>Anatinae</taxon>
        <taxon>Anas</taxon>
    </lineage>
</organism>
<dbReference type="Proteomes" id="UP000694549">
    <property type="component" value="Unplaced"/>
</dbReference>
<protein>
    <submittedName>
        <fullName evidence="1">Uncharacterized protein</fullName>
    </submittedName>
</protein>
<keyword evidence="2" id="KW-1185">Reference proteome</keyword>
<name>A0A8B9UTX8_9AVES</name>
<dbReference type="Ensembl" id="ENSAZOT00000014169.1">
    <property type="protein sequence ID" value="ENSAZOP00000013177.1"/>
    <property type="gene ID" value="ENSAZOG00000008504.1"/>
</dbReference>
<evidence type="ECO:0000313" key="1">
    <source>
        <dbReference type="Ensembl" id="ENSAZOP00000013177.1"/>
    </source>
</evidence>
<dbReference type="AlphaFoldDB" id="A0A8B9UTX8"/>
<accession>A0A8B9UTX8</accession>